<dbReference type="EMBL" id="MU129148">
    <property type="protein sequence ID" value="KAF9505511.1"/>
    <property type="molecule type" value="Genomic_DNA"/>
</dbReference>
<reference evidence="1" key="1">
    <citation type="journal article" date="2020" name="Nat. Commun.">
        <title>Large-scale genome sequencing of mycorrhizal fungi provides insights into the early evolution of symbiotic traits.</title>
        <authorList>
            <person name="Miyauchi S."/>
            <person name="Kiss E."/>
            <person name="Kuo A."/>
            <person name="Drula E."/>
            <person name="Kohler A."/>
            <person name="Sanchez-Garcia M."/>
            <person name="Morin E."/>
            <person name="Andreopoulos B."/>
            <person name="Barry K.W."/>
            <person name="Bonito G."/>
            <person name="Buee M."/>
            <person name="Carver A."/>
            <person name="Chen C."/>
            <person name="Cichocki N."/>
            <person name="Clum A."/>
            <person name="Culley D."/>
            <person name="Crous P.W."/>
            <person name="Fauchery L."/>
            <person name="Girlanda M."/>
            <person name="Hayes R.D."/>
            <person name="Keri Z."/>
            <person name="LaButti K."/>
            <person name="Lipzen A."/>
            <person name="Lombard V."/>
            <person name="Magnuson J."/>
            <person name="Maillard F."/>
            <person name="Murat C."/>
            <person name="Nolan M."/>
            <person name="Ohm R.A."/>
            <person name="Pangilinan J."/>
            <person name="Pereira M.F."/>
            <person name="Perotto S."/>
            <person name="Peter M."/>
            <person name="Pfister S."/>
            <person name="Riley R."/>
            <person name="Sitrit Y."/>
            <person name="Stielow J.B."/>
            <person name="Szollosi G."/>
            <person name="Zifcakova L."/>
            <person name="Stursova M."/>
            <person name="Spatafora J.W."/>
            <person name="Tedersoo L."/>
            <person name="Vaario L.M."/>
            <person name="Yamada A."/>
            <person name="Yan M."/>
            <person name="Wang P."/>
            <person name="Xu J."/>
            <person name="Bruns T."/>
            <person name="Baldrian P."/>
            <person name="Vilgalys R."/>
            <person name="Dunand C."/>
            <person name="Henrissat B."/>
            <person name="Grigoriev I.V."/>
            <person name="Hibbett D."/>
            <person name="Nagy L.G."/>
            <person name="Martin F.M."/>
        </authorList>
    </citation>
    <scope>NUCLEOTIDE SEQUENCE</scope>
    <source>
        <strain evidence="1">UP504</strain>
    </source>
</reference>
<proteinExistence type="predicted"/>
<evidence type="ECO:0000313" key="1">
    <source>
        <dbReference type="EMBL" id="KAF9505511.1"/>
    </source>
</evidence>
<sequence>MVDLLPSLRDLAADQPKILLTYWKFNAIRERNLNLHTAKLCAQAAEAQRPAEEVQQVAEEMAAHKAKG</sequence>
<dbReference type="AlphaFoldDB" id="A0A9P6AGY1"/>
<evidence type="ECO:0000313" key="2">
    <source>
        <dbReference type="Proteomes" id="UP000886523"/>
    </source>
</evidence>
<keyword evidence="2" id="KW-1185">Reference proteome</keyword>
<protein>
    <submittedName>
        <fullName evidence="1">Uncharacterized protein</fullName>
    </submittedName>
</protein>
<accession>A0A9P6AGY1</accession>
<comment type="caution">
    <text evidence="1">The sequence shown here is derived from an EMBL/GenBank/DDBJ whole genome shotgun (WGS) entry which is preliminary data.</text>
</comment>
<organism evidence="1 2">
    <name type="scientific">Hydnum rufescens UP504</name>
    <dbReference type="NCBI Taxonomy" id="1448309"/>
    <lineage>
        <taxon>Eukaryota</taxon>
        <taxon>Fungi</taxon>
        <taxon>Dikarya</taxon>
        <taxon>Basidiomycota</taxon>
        <taxon>Agaricomycotina</taxon>
        <taxon>Agaricomycetes</taxon>
        <taxon>Cantharellales</taxon>
        <taxon>Hydnaceae</taxon>
        <taxon>Hydnum</taxon>
    </lineage>
</organism>
<gene>
    <name evidence="1" type="ORF">BS47DRAFT_1353848</name>
</gene>
<name>A0A9P6AGY1_9AGAM</name>
<dbReference type="Proteomes" id="UP000886523">
    <property type="component" value="Unassembled WGS sequence"/>
</dbReference>